<dbReference type="PANTHER" id="PTHR24321:SF8">
    <property type="entry name" value="ESTRADIOL 17-BETA-DEHYDROGENASE 8-RELATED"/>
    <property type="match status" value="1"/>
</dbReference>
<accession>A0A090A0N3</accession>
<dbReference type="PRINTS" id="PR00080">
    <property type="entry name" value="SDRFAMILY"/>
</dbReference>
<dbReference type="FunFam" id="3.40.50.720:FF:000084">
    <property type="entry name" value="Short-chain dehydrogenase reductase"/>
    <property type="match status" value="1"/>
</dbReference>
<reference evidence="3" key="1">
    <citation type="journal article" date="2014" name="Appl. Environ. Microbiol.">
        <title>Efficient PCR-Based Amplification of Diverse Alcohol Dehydrogenase Genes from Metagenomes for Improving Biocatalysis: Screening of Gene-Specific Amplicons from Metagenomes.</title>
        <authorList>
            <person name="Itoh N."/>
            <person name="Kariya S."/>
            <person name="Kurokawa J."/>
        </authorList>
    </citation>
    <scope>NUCLEOTIDE SEQUENCE</scope>
</reference>
<dbReference type="NCBIfam" id="NF009466">
    <property type="entry name" value="PRK12826.1-2"/>
    <property type="match status" value="1"/>
</dbReference>
<dbReference type="PRINTS" id="PR00081">
    <property type="entry name" value="GDHRDH"/>
</dbReference>
<keyword evidence="2" id="KW-0560">Oxidoreductase</keyword>
<sequence>MAQYDVADRSAIVTGGASGIGQSTALAFAREGVKVVVSDVDEQGGAETVRMIEEKGGEAIFFKADVSKSSEVEAMVRAAVETFGGLHFACNNAGIGGQLAETANYSLESWQKVIDINLSGVFYCMKYEIPAMLKQGGGVIVNMASILGTFGTPNAPAYVAAKHGVVGLTKTAALEYSARGIRISAVCPAYIRTPLIENALPPEALRQLVTLHPIGRLGEPEEVAELVVWLCSDGASFVMGSPILVDGGYTAQ</sequence>
<dbReference type="PROSITE" id="PS00061">
    <property type="entry name" value="ADH_SHORT"/>
    <property type="match status" value="1"/>
</dbReference>
<organism evidence="3">
    <name type="scientific">uncultured organism</name>
    <dbReference type="NCBI Taxonomy" id="155900"/>
    <lineage>
        <taxon>unclassified sequences</taxon>
        <taxon>environmental samples</taxon>
    </lineage>
</organism>
<dbReference type="NCBIfam" id="NF005559">
    <property type="entry name" value="PRK07231.1"/>
    <property type="match status" value="1"/>
</dbReference>
<dbReference type="AlphaFoldDB" id="A0A090A0N3"/>
<dbReference type="Gene3D" id="3.40.50.720">
    <property type="entry name" value="NAD(P)-binding Rossmann-like Domain"/>
    <property type="match status" value="1"/>
</dbReference>
<dbReference type="InterPro" id="IPR002347">
    <property type="entry name" value="SDR_fam"/>
</dbReference>
<comment type="similarity">
    <text evidence="1">Belongs to the short-chain dehydrogenases/reductases (SDR) family.</text>
</comment>
<dbReference type="GO" id="GO:0016491">
    <property type="term" value="F:oxidoreductase activity"/>
    <property type="evidence" value="ECO:0007669"/>
    <property type="project" value="UniProtKB-KW"/>
</dbReference>
<dbReference type="InterPro" id="IPR020904">
    <property type="entry name" value="Sc_DH/Rdtase_CS"/>
</dbReference>
<dbReference type="Pfam" id="PF13561">
    <property type="entry name" value="adh_short_C2"/>
    <property type="match status" value="1"/>
</dbReference>
<proteinExistence type="inferred from homology"/>
<dbReference type="SUPFAM" id="SSF51735">
    <property type="entry name" value="NAD(P)-binding Rossmann-fold domains"/>
    <property type="match status" value="1"/>
</dbReference>
<protein>
    <submittedName>
        <fullName evidence="3">Short-chain alcohol dehydrogenase</fullName>
    </submittedName>
</protein>
<dbReference type="PANTHER" id="PTHR24321">
    <property type="entry name" value="DEHYDROGENASES, SHORT CHAIN"/>
    <property type="match status" value="1"/>
</dbReference>
<dbReference type="CDD" id="cd05233">
    <property type="entry name" value="SDR_c"/>
    <property type="match status" value="1"/>
</dbReference>
<dbReference type="InterPro" id="IPR036291">
    <property type="entry name" value="NAD(P)-bd_dom_sf"/>
</dbReference>
<dbReference type="EMBL" id="AB916621">
    <property type="protein sequence ID" value="BAP47477.1"/>
    <property type="molecule type" value="Genomic_DNA"/>
</dbReference>
<evidence type="ECO:0000256" key="2">
    <source>
        <dbReference type="ARBA" id="ARBA00023002"/>
    </source>
</evidence>
<name>A0A090A0N3_9ZZZZ</name>
<evidence type="ECO:0000313" key="3">
    <source>
        <dbReference type="EMBL" id="BAP47477.1"/>
    </source>
</evidence>
<evidence type="ECO:0000256" key="1">
    <source>
        <dbReference type="ARBA" id="ARBA00006484"/>
    </source>
</evidence>